<evidence type="ECO:0000259" key="5">
    <source>
        <dbReference type="SMART" id="SM00014"/>
    </source>
</evidence>
<keyword evidence="4" id="KW-1133">Transmembrane helix</keyword>
<gene>
    <name evidence="6" type="ORF">OD750_005850</name>
</gene>
<dbReference type="CDD" id="cd03392">
    <property type="entry name" value="PAP2_like_2"/>
    <property type="match status" value="1"/>
</dbReference>
<feature type="transmembrane region" description="Helical" evidence="4">
    <location>
        <begin position="26"/>
        <end position="48"/>
    </location>
</feature>
<dbReference type="PANTHER" id="PTHR14969:SF13">
    <property type="entry name" value="AT30094P"/>
    <property type="match status" value="1"/>
</dbReference>
<dbReference type="InterPro" id="IPR036938">
    <property type="entry name" value="PAP2/HPO_sf"/>
</dbReference>
<dbReference type="EMBL" id="JAOVZO020000003">
    <property type="protein sequence ID" value="MDC8012066.1"/>
    <property type="molecule type" value="Genomic_DNA"/>
</dbReference>
<keyword evidence="7" id="KW-1185">Reference proteome</keyword>
<dbReference type="Proteomes" id="UP001139971">
    <property type="component" value="Unassembled WGS sequence"/>
</dbReference>
<feature type="domain" description="Phosphatidic acid phosphatase type 2/haloperoxidase" evidence="5">
    <location>
        <begin position="56"/>
        <end position="168"/>
    </location>
</feature>
<protein>
    <recommendedName>
        <fullName evidence="1">undecaprenyl-diphosphate phosphatase</fullName>
        <ecNumber evidence="1">3.6.1.27</ecNumber>
    </recommendedName>
    <alternativeName>
        <fullName evidence="2">Undecaprenyl pyrophosphate phosphatase</fullName>
    </alternativeName>
</protein>
<dbReference type="PANTHER" id="PTHR14969">
    <property type="entry name" value="SPHINGOSINE-1-PHOSPHATE PHOSPHOHYDROLASE"/>
    <property type="match status" value="1"/>
</dbReference>
<dbReference type="AlphaFoldDB" id="A0A9X3YH02"/>
<evidence type="ECO:0000256" key="1">
    <source>
        <dbReference type="ARBA" id="ARBA00012374"/>
    </source>
</evidence>
<evidence type="ECO:0000256" key="4">
    <source>
        <dbReference type="SAM" id="Phobius"/>
    </source>
</evidence>
<accession>A0A9X3YH02</accession>
<organism evidence="6 7">
    <name type="scientific">Tahibacter soli</name>
    <dbReference type="NCBI Taxonomy" id="2983605"/>
    <lineage>
        <taxon>Bacteria</taxon>
        <taxon>Pseudomonadati</taxon>
        <taxon>Pseudomonadota</taxon>
        <taxon>Gammaproteobacteria</taxon>
        <taxon>Lysobacterales</taxon>
        <taxon>Rhodanobacteraceae</taxon>
        <taxon>Tahibacter</taxon>
    </lineage>
</organism>
<reference evidence="6" key="1">
    <citation type="submission" date="2023-02" db="EMBL/GenBank/DDBJ databases">
        <title>Tahibacter soli sp. nov. isolated from soil.</title>
        <authorList>
            <person name="Baek J.H."/>
            <person name="Lee J.K."/>
            <person name="Choi D.G."/>
            <person name="Jeon C.O."/>
        </authorList>
    </citation>
    <scope>NUCLEOTIDE SEQUENCE</scope>
    <source>
        <strain evidence="6">BL</strain>
    </source>
</reference>
<dbReference type="SMART" id="SM00014">
    <property type="entry name" value="acidPPc"/>
    <property type="match status" value="1"/>
</dbReference>
<evidence type="ECO:0000256" key="2">
    <source>
        <dbReference type="ARBA" id="ARBA00032707"/>
    </source>
</evidence>
<dbReference type="Gene3D" id="1.20.144.10">
    <property type="entry name" value="Phosphatidic acid phosphatase type 2/haloperoxidase"/>
    <property type="match status" value="2"/>
</dbReference>
<evidence type="ECO:0000256" key="3">
    <source>
        <dbReference type="ARBA" id="ARBA00047594"/>
    </source>
</evidence>
<dbReference type="InterPro" id="IPR000326">
    <property type="entry name" value="PAP2/HPO"/>
</dbReference>
<dbReference type="GO" id="GO:0050380">
    <property type="term" value="F:undecaprenyl-diphosphatase activity"/>
    <property type="evidence" value="ECO:0007669"/>
    <property type="project" value="UniProtKB-EC"/>
</dbReference>
<dbReference type="SUPFAM" id="SSF48317">
    <property type="entry name" value="Acid phosphatase/Vanadium-dependent haloperoxidase"/>
    <property type="match status" value="1"/>
</dbReference>
<evidence type="ECO:0000313" key="7">
    <source>
        <dbReference type="Proteomes" id="UP001139971"/>
    </source>
</evidence>
<comment type="caution">
    <text evidence="6">The sequence shown here is derived from an EMBL/GenBank/DDBJ whole genome shotgun (WGS) entry which is preliminary data.</text>
</comment>
<feature type="transmembrane region" description="Helical" evidence="4">
    <location>
        <begin position="96"/>
        <end position="114"/>
    </location>
</feature>
<evidence type="ECO:0000313" key="6">
    <source>
        <dbReference type="EMBL" id="MDC8012066.1"/>
    </source>
</evidence>
<comment type="catalytic activity">
    <reaction evidence="3">
        <text>di-trans,octa-cis-undecaprenyl diphosphate + H2O = di-trans,octa-cis-undecaprenyl phosphate + phosphate + H(+)</text>
        <dbReference type="Rhea" id="RHEA:28094"/>
        <dbReference type="ChEBI" id="CHEBI:15377"/>
        <dbReference type="ChEBI" id="CHEBI:15378"/>
        <dbReference type="ChEBI" id="CHEBI:43474"/>
        <dbReference type="ChEBI" id="CHEBI:58405"/>
        <dbReference type="ChEBI" id="CHEBI:60392"/>
        <dbReference type="EC" id="3.6.1.27"/>
    </reaction>
</comment>
<feature type="transmembrane region" description="Helical" evidence="4">
    <location>
        <begin position="126"/>
        <end position="147"/>
    </location>
</feature>
<feature type="transmembrane region" description="Helical" evidence="4">
    <location>
        <begin position="55"/>
        <end position="76"/>
    </location>
</feature>
<keyword evidence="4" id="KW-0812">Transmembrane</keyword>
<dbReference type="RefSeq" id="WP_272841814.1">
    <property type="nucleotide sequence ID" value="NZ_JAOVZO020000003.1"/>
</dbReference>
<sequence length="183" mass="19630">MLALRTPGAIDDPIGPNWFEDVMRDMTALGGIAVVVGAGLVFAGYLALRRRLADVAILAASLAGAQAISAIAKFLISRPRPDLVSHEAEIYSASFPSGHTLMATVAYVTFAMLIAADFSDRRVRDYLLVVAWVVALAVGASRIYLGVHWPSDVLAGWAVGALWMIALRSWVPRLRGTFAHARA</sequence>
<keyword evidence="4" id="KW-0472">Membrane</keyword>
<proteinExistence type="predicted"/>
<feature type="transmembrane region" description="Helical" evidence="4">
    <location>
        <begin position="153"/>
        <end position="171"/>
    </location>
</feature>
<name>A0A9X3YH02_9GAMM</name>
<dbReference type="EC" id="3.6.1.27" evidence="1"/>
<dbReference type="Pfam" id="PF01569">
    <property type="entry name" value="PAP2"/>
    <property type="match status" value="1"/>
</dbReference>